<dbReference type="PANTHER" id="PTHR30026">
    <property type="entry name" value="OUTER MEMBRANE PROTEIN TOLC"/>
    <property type="match status" value="1"/>
</dbReference>
<dbReference type="GO" id="GO:0015562">
    <property type="term" value="F:efflux transmembrane transporter activity"/>
    <property type="evidence" value="ECO:0007669"/>
    <property type="project" value="InterPro"/>
</dbReference>
<sequence>MHAPPLRPLLLLLSLALLASPLAAAQGGAAPSAAPPVPSAAPSPLPPLTLAETLTRLRGSPGWRSAELQARGAALALESARARAGLNVSLGVDLTAVRVPLASGDTTLGATLSAQASASVLPWSPALAAVASAERALARAGAEARASQLGLLVNAVGAYWNARSAAAALILAEAQATLAARQAEVAQAQRAAGVLSAEGLLARQGALTDAEAALREARTDVDLAARALANLLGGPVTLPVDPAAFGPLPAAPGDPGPAEPLVARALGGRPEVQRAAGDLADAQAQRRAAELDARLPDLSAGVQVGELAGAQGAAGRVIGGSLDFKSGVLAGQVSVPLTTAPTSPSPGQTPGGQSPTPARPTGVALSLSGRLPVVGGGKGVALASAGVGVEGAQLALDAARRSVDLDVRQRLADLGTARDALTRQRGALARAEAALATARARLEAGLVTALDVQAAELAAQQARLAADAALIQAHLASLRLAQATTDLDPTLLSLPPVPAPPEARP</sequence>
<dbReference type="GO" id="GO:0015288">
    <property type="term" value="F:porin activity"/>
    <property type="evidence" value="ECO:0007669"/>
    <property type="project" value="TreeGrafter"/>
</dbReference>
<feature type="region of interest" description="Disordered" evidence="9">
    <location>
        <begin position="336"/>
        <end position="362"/>
    </location>
</feature>
<keyword evidence="10" id="KW-0732">Signal</keyword>
<comment type="caution">
    <text evidence="11">The sequence shown here is derived from an EMBL/GenBank/DDBJ whole genome shotgun (WGS) entry which is preliminary data.</text>
</comment>
<reference evidence="11 12" key="1">
    <citation type="submission" date="2020-08" db="EMBL/GenBank/DDBJ databases">
        <title>Genomic Encyclopedia of Type Strains, Phase IV (KMG-IV): sequencing the most valuable type-strain genomes for metagenomic binning, comparative biology and taxonomic classification.</title>
        <authorList>
            <person name="Goeker M."/>
        </authorList>
    </citation>
    <scope>NUCLEOTIDE SEQUENCE [LARGE SCALE GENOMIC DNA]</scope>
    <source>
        <strain evidence="11 12">DSM 101791</strain>
    </source>
</reference>
<evidence type="ECO:0000256" key="9">
    <source>
        <dbReference type="SAM" id="MobiDB-lite"/>
    </source>
</evidence>
<evidence type="ECO:0000256" key="2">
    <source>
        <dbReference type="ARBA" id="ARBA00007613"/>
    </source>
</evidence>
<dbReference type="EMBL" id="JACHFN010000006">
    <property type="protein sequence ID" value="MBB5234559.1"/>
    <property type="molecule type" value="Genomic_DNA"/>
</dbReference>
<keyword evidence="6" id="KW-0472">Membrane</keyword>
<proteinExistence type="inferred from homology"/>
<evidence type="ECO:0000256" key="6">
    <source>
        <dbReference type="ARBA" id="ARBA00023136"/>
    </source>
</evidence>
<keyword evidence="7" id="KW-0998">Cell outer membrane</keyword>
<keyword evidence="12" id="KW-1185">Reference proteome</keyword>
<dbReference type="PANTHER" id="PTHR30026:SF20">
    <property type="entry name" value="OUTER MEMBRANE PROTEIN TOLC"/>
    <property type="match status" value="1"/>
</dbReference>
<keyword evidence="3" id="KW-0813">Transport</keyword>
<feature type="chain" id="PRO_5031044339" evidence="10">
    <location>
        <begin position="26"/>
        <end position="505"/>
    </location>
</feature>
<evidence type="ECO:0000313" key="12">
    <source>
        <dbReference type="Proteomes" id="UP000525389"/>
    </source>
</evidence>
<feature type="compositionally biased region" description="Low complexity" evidence="9">
    <location>
        <begin position="338"/>
        <end position="356"/>
    </location>
</feature>
<protein>
    <submittedName>
        <fullName evidence="11">Outer membrane protein TolC</fullName>
    </submittedName>
</protein>
<name>A0A7W8LQB1_9DEIO</name>
<organism evidence="11 12">
    <name type="scientific">Deinococcus budaensis</name>
    <dbReference type="NCBI Taxonomy" id="1665626"/>
    <lineage>
        <taxon>Bacteria</taxon>
        <taxon>Thermotogati</taxon>
        <taxon>Deinococcota</taxon>
        <taxon>Deinococci</taxon>
        <taxon>Deinococcales</taxon>
        <taxon>Deinococcaceae</taxon>
        <taxon>Deinococcus</taxon>
    </lineage>
</organism>
<gene>
    <name evidence="11" type="ORF">HNQ09_001997</name>
</gene>
<keyword evidence="8" id="KW-0175">Coiled coil</keyword>
<comment type="subcellular location">
    <subcellularLocation>
        <location evidence="1">Cell outer membrane</location>
    </subcellularLocation>
</comment>
<dbReference type="Proteomes" id="UP000525389">
    <property type="component" value="Unassembled WGS sequence"/>
</dbReference>
<evidence type="ECO:0000256" key="8">
    <source>
        <dbReference type="SAM" id="Coils"/>
    </source>
</evidence>
<evidence type="ECO:0000256" key="3">
    <source>
        <dbReference type="ARBA" id="ARBA00022448"/>
    </source>
</evidence>
<evidence type="ECO:0000313" key="11">
    <source>
        <dbReference type="EMBL" id="MBB5234559.1"/>
    </source>
</evidence>
<evidence type="ECO:0000256" key="7">
    <source>
        <dbReference type="ARBA" id="ARBA00023237"/>
    </source>
</evidence>
<dbReference type="InterPro" id="IPR003423">
    <property type="entry name" value="OMP_efflux"/>
</dbReference>
<accession>A0A7W8LQB1</accession>
<dbReference type="AlphaFoldDB" id="A0A7W8LQB1"/>
<evidence type="ECO:0000256" key="4">
    <source>
        <dbReference type="ARBA" id="ARBA00022452"/>
    </source>
</evidence>
<comment type="similarity">
    <text evidence="2">Belongs to the outer membrane factor (OMF) (TC 1.B.17) family.</text>
</comment>
<keyword evidence="5" id="KW-0812">Transmembrane</keyword>
<dbReference type="InterPro" id="IPR051906">
    <property type="entry name" value="TolC-like"/>
</dbReference>
<dbReference type="SUPFAM" id="SSF56954">
    <property type="entry name" value="Outer membrane efflux proteins (OEP)"/>
    <property type="match status" value="2"/>
</dbReference>
<evidence type="ECO:0000256" key="1">
    <source>
        <dbReference type="ARBA" id="ARBA00004442"/>
    </source>
</evidence>
<feature type="signal peptide" evidence="10">
    <location>
        <begin position="1"/>
        <end position="25"/>
    </location>
</feature>
<dbReference type="Pfam" id="PF02321">
    <property type="entry name" value="OEP"/>
    <property type="match status" value="2"/>
</dbReference>
<keyword evidence="4" id="KW-1134">Transmembrane beta strand</keyword>
<feature type="coiled-coil region" evidence="8">
    <location>
        <begin position="171"/>
        <end position="227"/>
    </location>
</feature>
<dbReference type="GO" id="GO:1990281">
    <property type="term" value="C:efflux pump complex"/>
    <property type="evidence" value="ECO:0007669"/>
    <property type="project" value="TreeGrafter"/>
</dbReference>
<evidence type="ECO:0000256" key="5">
    <source>
        <dbReference type="ARBA" id="ARBA00022692"/>
    </source>
</evidence>
<dbReference type="Gene3D" id="1.20.1600.10">
    <property type="entry name" value="Outer membrane efflux proteins (OEP)"/>
    <property type="match status" value="1"/>
</dbReference>
<evidence type="ECO:0000256" key="10">
    <source>
        <dbReference type="SAM" id="SignalP"/>
    </source>
</evidence>
<dbReference type="RefSeq" id="WP_184028540.1">
    <property type="nucleotide sequence ID" value="NZ_JACHFN010000006.1"/>
</dbReference>
<dbReference type="GO" id="GO:0009279">
    <property type="term" value="C:cell outer membrane"/>
    <property type="evidence" value="ECO:0007669"/>
    <property type="project" value="UniProtKB-SubCell"/>
</dbReference>